<comment type="caution">
    <text evidence="1">The sequence shown here is derived from an EMBL/GenBank/DDBJ whole genome shotgun (WGS) entry which is preliminary data.</text>
</comment>
<gene>
    <name evidence="1" type="ORF">LCGC14_1745320</name>
</gene>
<reference evidence="1" key="1">
    <citation type="journal article" date="2015" name="Nature">
        <title>Complex archaea that bridge the gap between prokaryotes and eukaryotes.</title>
        <authorList>
            <person name="Spang A."/>
            <person name="Saw J.H."/>
            <person name="Jorgensen S.L."/>
            <person name="Zaremba-Niedzwiedzka K."/>
            <person name="Martijn J."/>
            <person name="Lind A.E."/>
            <person name="van Eijk R."/>
            <person name="Schleper C."/>
            <person name="Guy L."/>
            <person name="Ettema T.J."/>
        </authorList>
    </citation>
    <scope>NUCLEOTIDE SEQUENCE</scope>
</reference>
<proteinExistence type="predicted"/>
<dbReference type="AlphaFoldDB" id="A0A0F9H5J1"/>
<protein>
    <submittedName>
        <fullName evidence="1">Uncharacterized protein</fullName>
    </submittedName>
</protein>
<dbReference type="EMBL" id="LAZR01016026">
    <property type="protein sequence ID" value="KKM06305.1"/>
    <property type="molecule type" value="Genomic_DNA"/>
</dbReference>
<accession>A0A0F9H5J1</accession>
<sequence length="139" mass="16548">MIYNKGYEIQKAMTVWFKGKSHPEDCVDFQTKTTLYEVKSCNLLVKCINGNSNRPFKFRKHKKISTTQLGRFVVKVYNHNDLFKQAKEEEKLAKYIFVIVVGNQKIWKVVSWNEVDKFVNNKKRTNQIQIKKIFKRIRG</sequence>
<name>A0A0F9H5J1_9ZZZZ</name>
<evidence type="ECO:0000313" key="1">
    <source>
        <dbReference type="EMBL" id="KKM06305.1"/>
    </source>
</evidence>
<organism evidence="1">
    <name type="scientific">marine sediment metagenome</name>
    <dbReference type="NCBI Taxonomy" id="412755"/>
    <lineage>
        <taxon>unclassified sequences</taxon>
        <taxon>metagenomes</taxon>
        <taxon>ecological metagenomes</taxon>
    </lineage>
</organism>